<dbReference type="GO" id="GO:0005829">
    <property type="term" value="C:cytosol"/>
    <property type="evidence" value="ECO:0007669"/>
    <property type="project" value="TreeGrafter"/>
</dbReference>
<dbReference type="InterPro" id="IPR007307">
    <property type="entry name" value="Ltv1"/>
</dbReference>
<sequence length="412" mass="43788">MGGGRKKKFIDKKAATTYNVVHRSQQDGAFGLEDRPSERVLLAQAPVNAARRARVTRAGFADDGYDYERHLRAGGGGVFVGADGSVSKAAALPPEALPGEQELERAVEAVTLDDRLMDADVRDALFDDAAFEDCEELLDDFVMDASRPAADEPAEFDFDAHVARLIAAAEGGEDDDEDNASFDAAPPRAHAADDAAFDAALADWSSDDDDDDEEEEDDLDAGRIRLDDGAVLGAMLDEAIGDQAPPSDATFLDPPPRDRSRAVDDAVSDDEPGAADRALDAFYAEQDAADRAREARFDCETVLTTLSTLDNRPSVIGAAPPPRAPPPSRAALRAERLRAVADRDADAASTASRATMVSRRGESAADKKARKAETKAANAARRAAKKETKLAWKSAAAEAPVRHAAAPSVFSL</sequence>
<dbReference type="AlphaFoldDB" id="A0A8J2S7W7"/>
<reference evidence="3" key="1">
    <citation type="submission" date="2021-11" db="EMBL/GenBank/DDBJ databases">
        <authorList>
            <consortium name="Genoscope - CEA"/>
            <person name="William W."/>
        </authorList>
    </citation>
    <scope>NUCLEOTIDE SEQUENCE</scope>
</reference>
<feature type="region of interest" description="Disordered" evidence="2">
    <location>
        <begin position="239"/>
        <end position="276"/>
    </location>
</feature>
<organism evidence="3 4">
    <name type="scientific">Pelagomonas calceolata</name>
    <dbReference type="NCBI Taxonomy" id="35677"/>
    <lineage>
        <taxon>Eukaryota</taxon>
        <taxon>Sar</taxon>
        <taxon>Stramenopiles</taxon>
        <taxon>Ochrophyta</taxon>
        <taxon>Pelagophyceae</taxon>
        <taxon>Pelagomonadales</taxon>
        <taxon>Pelagomonadaceae</taxon>
        <taxon>Pelagomonas</taxon>
    </lineage>
</organism>
<feature type="compositionally biased region" description="Acidic residues" evidence="2">
    <location>
        <begin position="205"/>
        <end position="219"/>
    </location>
</feature>
<feature type="compositionally biased region" description="Low complexity" evidence="2">
    <location>
        <begin position="395"/>
        <end position="406"/>
    </location>
</feature>
<dbReference type="Proteomes" id="UP000789595">
    <property type="component" value="Unassembled WGS sequence"/>
</dbReference>
<accession>A0A8J2S7W7</accession>
<dbReference type="PANTHER" id="PTHR21531:SF0">
    <property type="entry name" value="PROTEIN LTV1 HOMOLOG"/>
    <property type="match status" value="1"/>
</dbReference>
<dbReference type="GO" id="GO:0042274">
    <property type="term" value="P:ribosomal small subunit biogenesis"/>
    <property type="evidence" value="ECO:0007669"/>
    <property type="project" value="InterPro"/>
</dbReference>
<dbReference type="GO" id="GO:0005634">
    <property type="term" value="C:nucleus"/>
    <property type="evidence" value="ECO:0007669"/>
    <property type="project" value="TreeGrafter"/>
</dbReference>
<comment type="caution">
    <text evidence="3">The sequence shown here is derived from an EMBL/GenBank/DDBJ whole genome shotgun (WGS) entry which is preliminary data.</text>
</comment>
<comment type="similarity">
    <text evidence="1">Belongs to the LTV1 family.</text>
</comment>
<evidence type="ECO:0000256" key="1">
    <source>
        <dbReference type="ARBA" id="ARBA00009078"/>
    </source>
</evidence>
<dbReference type="GO" id="GO:0000056">
    <property type="term" value="P:ribosomal small subunit export from nucleus"/>
    <property type="evidence" value="ECO:0007669"/>
    <property type="project" value="TreeGrafter"/>
</dbReference>
<feature type="region of interest" description="Disordered" evidence="2">
    <location>
        <begin position="341"/>
        <end position="412"/>
    </location>
</feature>
<dbReference type="EMBL" id="CAKKNE010000002">
    <property type="protein sequence ID" value="CAH0367178.1"/>
    <property type="molecule type" value="Genomic_DNA"/>
</dbReference>
<evidence type="ECO:0000313" key="3">
    <source>
        <dbReference type="EMBL" id="CAH0367178.1"/>
    </source>
</evidence>
<proteinExistence type="inferred from homology"/>
<feature type="compositionally biased region" description="Basic and acidic residues" evidence="2">
    <location>
        <begin position="359"/>
        <end position="374"/>
    </location>
</feature>
<evidence type="ECO:0008006" key="5">
    <source>
        <dbReference type="Google" id="ProtNLM"/>
    </source>
</evidence>
<feature type="region of interest" description="Disordered" evidence="2">
    <location>
        <begin position="170"/>
        <end position="224"/>
    </location>
</feature>
<evidence type="ECO:0000313" key="4">
    <source>
        <dbReference type="Proteomes" id="UP000789595"/>
    </source>
</evidence>
<feature type="compositionally biased region" description="Basic and acidic residues" evidence="2">
    <location>
        <begin position="255"/>
        <end position="264"/>
    </location>
</feature>
<evidence type="ECO:0000256" key="2">
    <source>
        <dbReference type="SAM" id="MobiDB-lite"/>
    </source>
</evidence>
<keyword evidence="4" id="KW-1185">Reference proteome</keyword>
<dbReference type="OrthoDB" id="5852896at2759"/>
<protein>
    <recommendedName>
        <fullName evidence="5">LTV1 protein</fullName>
    </recommendedName>
</protein>
<dbReference type="GO" id="GO:0030688">
    <property type="term" value="C:preribosome, small subunit precursor"/>
    <property type="evidence" value="ECO:0007669"/>
    <property type="project" value="TreeGrafter"/>
</dbReference>
<dbReference type="PANTHER" id="PTHR21531">
    <property type="entry name" value="LOW-TEMPERATURE VIABILITY PROTEIN LTV1-RELATED"/>
    <property type="match status" value="1"/>
</dbReference>
<feature type="compositionally biased region" description="Acidic residues" evidence="2">
    <location>
        <begin position="171"/>
        <end position="180"/>
    </location>
</feature>
<gene>
    <name evidence="3" type="ORF">PECAL_2P01880</name>
</gene>
<name>A0A8J2S7W7_9STRA</name>